<dbReference type="PANTHER" id="PTHR12110:SF41">
    <property type="entry name" value="INOSOSE DEHYDRATASE"/>
    <property type="match status" value="1"/>
</dbReference>
<evidence type="ECO:0000313" key="3">
    <source>
        <dbReference type="Proteomes" id="UP000006546"/>
    </source>
</evidence>
<dbReference type="EMBL" id="CP002696">
    <property type="protein sequence ID" value="AEE16988.1"/>
    <property type="molecule type" value="Genomic_DNA"/>
</dbReference>
<gene>
    <name evidence="2" type="ordered locus">Trebr_1565</name>
</gene>
<dbReference type="PANTHER" id="PTHR12110">
    <property type="entry name" value="HYDROXYPYRUVATE ISOMERASE"/>
    <property type="match status" value="1"/>
</dbReference>
<dbReference type="Pfam" id="PF01261">
    <property type="entry name" value="AP_endonuc_2"/>
    <property type="match status" value="1"/>
</dbReference>
<evidence type="ECO:0000259" key="1">
    <source>
        <dbReference type="Pfam" id="PF01261"/>
    </source>
</evidence>
<dbReference type="InterPro" id="IPR036237">
    <property type="entry name" value="Xyl_isomerase-like_sf"/>
</dbReference>
<reference evidence="3" key="1">
    <citation type="submission" date="2011-04" db="EMBL/GenBank/DDBJ databases">
        <title>The complete genome of Treponema brennaborense DSM 12168.</title>
        <authorList>
            <person name="Lucas S."/>
            <person name="Han J."/>
            <person name="Lapidus A."/>
            <person name="Bruce D."/>
            <person name="Goodwin L."/>
            <person name="Pitluck S."/>
            <person name="Peters L."/>
            <person name="Kyrpides N."/>
            <person name="Mavromatis K."/>
            <person name="Ivanova N."/>
            <person name="Mikhailova N."/>
            <person name="Pagani I."/>
            <person name="Teshima H."/>
            <person name="Detter J.C."/>
            <person name="Tapia R."/>
            <person name="Han C."/>
            <person name="Land M."/>
            <person name="Hauser L."/>
            <person name="Markowitz V."/>
            <person name="Cheng J.-F."/>
            <person name="Hugenholtz P."/>
            <person name="Woyke T."/>
            <person name="Wu D."/>
            <person name="Gronow S."/>
            <person name="Wellnitz S."/>
            <person name="Brambilla E."/>
            <person name="Klenk H.-P."/>
            <person name="Eisen J.A."/>
        </authorList>
    </citation>
    <scope>NUCLEOTIDE SEQUENCE [LARGE SCALE GENOMIC DNA]</scope>
    <source>
        <strain evidence="3">DSM 12168 / CIP 105900 / DD5/3</strain>
    </source>
</reference>
<dbReference type="eggNOG" id="COG1082">
    <property type="taxonomic scope" value="Bacteria"/>
</dbReference>
<organism evidence="2 3">
    <name type="scientific">Treponema brennaborense (strain DSM 12168 / CIP 105900 / DD5/3)</name>
    <dbReference type="NCBI Taxonomy" id="906968"/>
    <lineage>
        <taxon>Bacteria</taxon>
        <taxon>Pseudomonadati</taxon>
        <taxon>Spirochaetota</taxon>
        <taxon>Spirochaetia</taxon>
        <taxon>Spirochaetales</taxon>
        <taxon>Treponemataceae</taxon>
        <taxon>Treponema</taxon>
    </lineage>
</organism>
<dbReference type="InterPro" id="IPR050312">
    <property type="entry name" value="IolE/XylAMocC-like"/>
</dbReference>
<dbReference type="HOGENOM" id="CLU_070551_0_0_12"/>
<keyword evidence="2" id="KW-0413">Isomerase</keyword>
<dbReference type="InterPro" id="IPR013022">
    <property type="entry name" value="Xyl_isomerase-like_TIM-brl"/>
</dbReference>
<sequence>MTGLTSITFRTLTADKIISLCRNAGVDGIEWGGDVHVPPAATDEKDAVLKSVAQAQSVAKKTTEAGLRIFSYGSYYKLAANRTIPFDRIWANTLAVAEALHAPIIRVWAGEYGSKDAPPNYKARLVDELKKISQMAAEKNISIGLEYHRKTLTDTKESCLELLQTVNMPNVYTYWQPNPDITMNEQLAEIALLRDYICIVHCFNWTPGNIRHPMHPAKNVWKQYWMQLSKPDCPLLTEFVRNDKPRQFIADAQILKEITY</sequence>
<dbReference type="KEGG" id="tbe:Trebr_1565"/>
<keyword evidence="3" id="KW-1185">Reference proteome</keyword>
<dbReference type="Gene3D" id="3.20.20.150">
    <property type="entry name" value="Divalent-metal-dependent TIM barrel enzymes"/>
    <property type="match status" value="1"/>
</dbReference>
<feature type="domain" description="Xylose isomerase-like TIM barrel" evidence="1">
    <location>
        <begin position="19"/>
        <end position="202"/>
    </location>
</feature>
<accession>F4LPC6</accession>
<dbReference type="RefSeq" id="WP_013758693.1">
    <property type="nucleotide sequence ID" value="NC_015500.1"/>
</dbReference>
<dbReference type="SUPFAM" id="SSF51658">
    <property type="entry name" value="Xylose isomerase-like"/>
    <property type="match status" value="1"/>
</dbReference>
<protein>
    <submittedName>
        <fullName evidence="2">Xylose isomerase domain-containing protein TIM barrel</fullName>
    </submittedName>
</protein>
<dbReference type="AlphaFoldDB" id="F4LPC6"/>
<dbReference type="GO" id="GO:0016853">
    <property type="term" value="F:isomerase activity"/>
    <property type="evidence" value="ECO:0007669"/>
    <property type="project" value="UniProtKB-KW"/>
</dbReference>
<dbReference type="OrthoDB" id="9815124at2"/>
<name>F4LPC6_TREBD</name>
<evidence type="ECO:0000313" key="2">
    <source>
        <dbReference type="EMBL" id="AEE16988.1"/>
    </source>
</evidence>
<dbReference type="Proteomes" id="UP000006546">
    <property type="component" value="Chromosome"/>
</dbReference>
<dbReference type="STRING" id="906968.Trebr_1565"/>
<proteinExistence type="predicted"/>